<feature type="non-terminal residue" evidence="1">
    <location>
        <position position="1"/>
    </location>
</feature>
<evidence type="ECO:0000313" key="2">
    <source>
        <dbReference type="Proteomes" id="UP000265520"/>
    </source>
</evidence>
<sequence length="133" mass="15404">FVFLLGQFNLQKFVSSVKSSEEKPARFSSWLKSFGRNLRDKSLYALGLCSEFQLTPDDTLLFGLDSYDYADKPRGKAVFRHKNSMSLVFDEELRSPSVKRTIPFVLLYVAASLKHRSSLHQMLSQGFERYRDH</sequence>
<dbReference type="InterPro" id="IPR044160">
    <property type="entry name" value="TGD4-like"/>
</dbReference>
<dbReference type="EMBL" id="LXQA010055831">
    <property type="protein sequence ID" value="MCI04574.1"/>
    <property type="molecule type" value="Genomic_DNA"/>
</dbReference>
<accession>A0A392NYQ3</accession>
<dbReference type="GO" id="GO:0034196">
    <property type="term" value="P:acylglycerol transport"/>
    <property type="evidence" value="ECO:0007669"/>
    <property type="project" value="InterPro"/>
</dbReference>
<reference evidence="1 2" key="1">
    <citation type="journal article" date="2018" name="Front. Plant Sci.">
        <title>Red Clover (Trifolium pratense) and Zigzag Clover (T. medium) - A Picture of Genomic Similarities and Differences.</title>
        <authorList>
            <person name="Dluhosova J."/>
            <person name="Istvanek J."/>
            <person name="Nedelnik J."/>
            <person name="Repkova J."/>
        </authorList>
    </citation>
    <scope>NUCLEOTIDE SEQUENCE [LARGE SCALE GENOMIC DNA]</scope>
    <source>
        <strain evidence="2">cv. 10/8</strain>
        <tissue evidence="1">Leaf</tissue>
    </source>
</reference>
<keyword evidence="2" id="KW-1185">Reference proteome</keyword>
<gene>
    <name evidence="1" type="ORF">A2U01_0025621</name>
</gene>
<comment type="caution">
    <text evidence="1">The sequence shown here is derived from an EMBL/GenBank/DDBJ whole genome shotgun (WGS) entry which is preliminary data.</text>
</comment>
<dbReference type="GO" id="GO:0009941">
    <property type="term" value="C:chloroplast envelope"/>
    <property type="evidence" value="ECO:0007669"/>
    <property type="project" value="TreeGrafter"/>
</dbReference>
<dbReference type="Proteomes" id="UP000265520">
    <property type="component" value="Unassembled WGS sequence"/>
</dbReference>
<protein>
    <submittedName>
        <fullName evidence="1">Protein TRIGALACTOSYLDIACYLGLYCEROL 4 chloroplastic-like</fullName>
    </submittedName>
</protein>
<dbReference type="PANTHER" id="PTHR34954:SF4">
    <property type="entry name" value="PROTEIN TRIGALACTOSYLDIACYLGLYCEROL 4, CHLOROPLASTIC"/>
    <property type="match status" value="1"/>
</dbReference>
<dbReference type="GO" id="GO:1990052">
    <property type="term" value="P:ER to chloroplast lipid transport"/>
    <property type="evidence" value="ECO:0007669"/>
    <property type="project" value="InterPro"/>
</dbReference>
<evidence type="ECO:0000313" key="1">
    <source>
        <dbReference type="EMBL" id="MCI04574.1"/>
    </source>
</evidence>
<name>A0A392NYQ3_9FABA</name>
<dbReference type="AlphaFoldDB" id="A0A392NYQ3"/>
<organism evidence="1 2">
    <name type="scientific">Trifolium medium</name>
    <dbReference type="NCBI Taxonomy" id="97028"/>
    <lineage>
        <taxon>Eukaryota</taxon>
        <taxon>Viridiplantae</taxon>
        <taxon>Streptophyta</taxon>
        <taxon>Embryophyta</taxon>
        <taxon>Tracheophyta</taxon>
        <taxon>Spermatophyta</taxon>
        <taxon>Magnoliopsida</taxon>
        <taxon>eudicotyledons</taxon>
        <taxon>Gunneridae</taxon>
        <taxon>Pentapetalae</taxon>
        <taxon>rosids</taxon>
        <taxon>fabids</taxon>
        <taxon>Fabales</taxon>
        <taxon>Fabaceae</taxon>
        <taxon>Papilionoideae</taxon>
        <taxon>50 kb inversion clade</taxon>
        <taxon>NPAAA clade</taxon>
        <taxon>Hologalegina</taxon>
        <taxon>IRL clade</taxon>
        <taxon>Trifolieae</taxon>
        <taxon>Trifolium</taxon>
    </lineage>
</organism>
<dbReference type="GO" id="GO:0070300">
    <property type="term" value="F:phosphatidic acid binding"/>
    <property type="evidence" value="ECO:0007669"/>
    <property type="project" value="InterPro"/>
</dbReference>
<proteinExistence type="predicted"/>
<dbReference type="PANTHER" id="PTHR34954">
    <property type="entry name" value="EXPRESSED PROTEIN"/>
    <property type="match status" value="1"/>
</dbReference>